<sequence>MFRFNIFTFICLLWLYFYVHTNKLKQYSNRNNQINDEGALGLIFWLQTCSNLIMLDIDASQTQMSELGIQELCLVLQKCINLKALNLNLSFNNISQQDLSNLSSSLLMCQNLINLILFLRSNEFSKNQFLKERNKFLKLNKLVITNINSYM</sequence>
<feature type="signal peptide" evidence="1">
    <location>
        <begin position="1"/>
        <end position="21"/>
    </location>
</feature>
<dbReference type="KEGG" id="tet:TTHERM_000463138"/>
<dbReference type="Gene3D" id="3.80.10.10">
    <property type="entry name" value="Ribonuclease Inhibitor"/>
    <property type="match status" value="1"/>
</dbReference>
<evidence type="ECO:0000313" key="3">
    <source>
        <dbReference type="Proteomes" id="UP000009168"/>
    </source>
</evidence>
<dbReference type="SUPFAM" id="SSF52047">
    <property type="entry name" value="RNI-like"/>
    <property type="match status" value="1"/>
</dbReference>
<keyword evidence="3" id="KW-1185">Reference proteome</keyword>
<keyword evidence="2" id="KW-0472">Membrane</keyword>
<gene>
    <name evidence="2" type="ORF">TTHERM_000463138</name>
</gene>
<evidence type="ECO:0000313" key="2">
    <source>
        <dbReference type="EMBL" id="EWS73701.1"/>
    </source>
</evidence>
<dbReference type="GeneID" id="24439101"/>
<reference evidence="3" key="1">
    <citation type="journal article" date="2006" name="PLoS Biol.">
        <title>Macronuclear genome sequence of the ciliate Tetrahymena thermophila, a model eukaryote.</title>
        <authorList>
            <person name="Eisen J.A."/>
            <person name="Coyne R.S."/>
            <person name="Wu M."/>
            <person name="Wu D."/>
            <person name="Thiagarajan M."/>
            <person name="Wortman J.R."/>
            <person name="Badger J.H."/>
            <person name="Ren Q."/>
            <person name="Amedeo P."/>
            <person name="Jones K.M."/>
            <person name="Tallon L.J."/>
            <person name="Delcher A.L."/>
            <person name="Salzberg S.L."/>
            <person name="Silva J.C."/>
            <person name="Haas B.J."/>
            <person name="Majoros W.H."/>
            <person name="Farzad M."/>
            <person name="Carlton J.M."/>
            <person name="Smith R.K. Jr."/>
            <person name="Garg J."/>
            <person name="Pearlman R.E."/>
            <person name="Karrer K.M."/>
            <person name="Sun L."/>
            <person name="Manning G."/>
            <person name="Elde N.C."/>
            <person name="Turkewitz A.P."/>
            <person name="Asai D.J."/>
            <person name="Wilkes D.E."/>
            <person name="Wang Y."/>
            <person name="Cai H."/>
            <person name="Collins K."/>
            <person name="Stewart B.A."/>
            <person name="Lee S.R."/>
            <person name="Wilamowska K."/>
            <person name="Weinberg Z."/>
            <person name="Ruzzo W.L."/>
            <person name="Wloga D."/>
            <person name="Gaertig J."/>
            <person name="Frankel J."/>
            <person name="Tsao C.-C."/>
            <person name="Gorovsky M.A."/>
            <person name="Keeling P.J."/>
            <person name="Waller R.F."/>
            <person name="Patron N.J."/>
            <person name="Cherry J.M."/>
            <person name="Stover N.A."/>
            <person name="Krieger C.J."/>
            <person name="del Toro C."/>
            <person name="Ryder H.F."/>
            <person name="Williamson S.C."/>
            <person name="Barbeau R.A."/>
            <person name="Hamilton E.P."/>
            <person name="Orias E."/>
        </authorList>
    </citation>
    <scope>NUCLEOTIDE SEQUENCE [LARGE SCALE GENOMIC DNA]</scope>
    <source>
        <strain evidence="3">SB210</strain>
    </source>
</reference>
<organism evidence="2 3">
    <name type="scientific">Tetrahymena thermophila (strain SB210)</name>
    <dbReference type="NCBI Taxonomy" id="312017"/>
    <lineage>
        <taxon>Eukaryota</taxon>
        <taxon>Sar</taxon>
        <taxon>Alveolata</taxon>
        <taxon>Ciliophora</taxon>
        <taxon>Intramacronucleata</taxon>
        <taxon>Oligohymenophorea</taxon>
        <taxon>Hymenostomatida</taxon>
        <taxon>Tetrahymenina</taxon>
        <taxon>Tetrahymenidae</taxon>
        <taxon>Tetrahymena</taxon>
    </lineage>
</organism>
<dbReference type="Proteomes" id="UP000009168">
    <property type="component" value="Unassembled WGS sequence"/>
</dbReference>
<evidence type="ECO:0000256" key="1">
    <source>
        <dbReference type="SAM" id="SignalP"/>
    </source>
</evidence>
<name>W7XH85_TETTS</name>
<proteinExistence type="predicted"/>
<dbReference type="EMBL" id="GG662650">
    <property type="protein sequence ID" value="EWS73701.1"/>
    <property type="molecule type" value="Genomic_DNA"/>
</dbReference>
<dbReference type="InterPro" id="IPR032675">
    <property type="entry name" value="LRR_dom_sf"/>
</dbReference>
<keyword evidence="1" id="KW-0732">Signal</keyword>
<dbReference type="AlphaFoldDB" id="W7XH85"/>
<accession>W7XH85</accession>
<protein>
    <submittedName>
        <fullName evidence="2">Transmembrane protein, putative</fullName>
    </submittedName>
</protein>
<keyword evidence="2" id="KW-0812">Transmembrane</keyword>
<dbReference type="InParanoid" id="W7XH85"/>
<feature type="chain" id="PRO_5004903683" evidence="1">
    <location>
        <begin position="22"/>
        <end position="151"/>
    </location>
</feature>
<dbReference type="RefSeq" id="XP_012653739.1">
    <property type="nucleotide sequence ID" value="XM_012798285.1"/>
</dbReference>